<dbReference type="PANTHER" id="PTHR35563">
    <property type="entry name" value="BARREL METAL-DEPENDENT HYDROLASE, PUTATIVE (AFU_ORTHOLOGUE AFUA_1G16240)-RELATED"/>
    <property type="match status" value="1"/>
</dbReference>
<dbReference type="RefSeq" id="WP_181012076.1">
    <property type="nucleotide sequence ID" value="NZ_PQFZ01000036.1"/>
</dbReference>
<dbReference type="Gene3D" id="3.20.20.140">
    <property type="entry name" value="Metal-dependent hydrolases"/>
    <property type="match status" value="1"/>
</dbReference>
<organism evidence="2 3">
    <name type="scientific">Bosea psychrotolerans</name>
    <dbReference type="NCBI Taxonomy" id="1871628"/>
    <lineage>
        <taxon>Bacteria</taxon>
        <taxon>Pseudomonadati</taxon>
        <taxon>Pseudomonadota</taxon>
        <taxon>Alphaproteobacteria</taxon>
        <taxon>Hyphomicrobiales</taxon>
        <taxon>Boseaceae</taxon>
        <taxon>Bosea</taxon>
    </lineage>
</organism>
<gene>
    <name evidence="2" type="ORF">CYD53_1367</name>
</gene>
<protein>
    <submittedName>
        <fullName evidence="2">Putative TIM-barrel fold metal-dependent hydrolase</fullName>
    </submittedName>
</protein>
<reference evidence="2 3" key="1">
    <citation type="submission" date="2018-01" db="EMBL/GenBank/DDBJ databases">
        <title>Genomic Encyclopedia of Type Strains, Phase III (KMG-III): the genomes of soil and plant-associated and newly described type strains.</title>
        <authorList>
            <person name="Whitman W."/>
        </authorList>
    </citation>
    <scope>NUCLEOTIDE SEQUENCE [LARGE SCALE GENOMIC DNA]</scope>
    <source>
        <strain evidence="2 3">1131</strain>
    </source>
</reference>
<proteinExistence type="predicted"/>
<dbReference type="EMBL" id="PQFZ01000036">
    <property type="protein sequence ID" value="POR45305.1"/>
    <property type="molecule type" value="Genomic_DNA"/>
</dbReference>
<sequence>MAETVAPRSHRAPGWMLPAGACDGHAHVFGPYERFPVSHRMHYEPPLAPAAAHRDMLERIGLAGGVLVQPGAYGEDPSAILDALARGGGRLRGIAAASEQVPQADLDLWHAAGIRGLRFNDMTLPGGTGPFPGSVGTESLAAMAPGMRTRGWHAEIWAGIDRHVANLPLYRASGLPIVLDHMAGLQIARGPDDPAFKAILDALREGWLWIKLVLCRCSQDFPDYADARAFHDAFIATNPDRVIWGSDWPHLRLAERAPDIGHLLDLFAVWVPDAELRRRILVDNPSKLYGL</sequence>
<dbReference type="SUPFAM" id="SSF51556">
    <property type="entry name" value="Metallo-dependent hydrolases"/>
    <property type="match status" value="1"/>
</dbReference>
<dbReference type="GO" id="GO:0016787">
    <property type="term" value="F:hydrolase activity"/>
    <property type="evidence" value="ECO:0007669"/>
    <property type="project" value="UniProtKB-KW"/>
</dbReference>
<dbReference type="PANTHER" id="PTHR35563:SF2">
    <property type="entry name" value="BARREL METAL-DEPENDENT HYDROLASE, PUTATIVE (AFU_ORTHOLOGUE AFUA_1G16240)-RELATED"/>
    <property type="match status" value="1"/>
</dbReference>
<dbReference type="Proteomes" id="UP000236919">
    <property type="component" value="Unassembled WGS sequence"/>
</dbReference>
<feature type="domain" description="Amidohydrolase-related" evidence="1">
    <location>
        <begin position="22"/>
        <end position="291"/>
    </location>
</feature>
<accession>A0A2S4LSC2</accession>
<keyword evidence="3" id="KW-1185">Reference proteome</keyword>
<dbReference type="InterPro" id="IPR052358">
    <property type="entry name" value="Aro_Compnd_Degr_Hydrolases"/>
</dbReference>
<dbReference type="InterPro" id="IPR032466">
    <property type="entry name" value="Metal_Hydrolase"/>
</dbReference>
<dbReference type="AlphaFoldDB" id="A0A2S4LSC2"/>
<dbReference type="InterPro" id="IPR006680">
    <property type="entry name" value="Amidohydro-rel"/>
</dbReference>
<name>A0A2S4LSC2_9HYPH</name>
<keyword evidence="2" id="KW-0378">Hydrolase</keyword>
<evidence type="ECO:0000259" key="1">
    <source>
        <dbReference type="Pfam" id="PF04909"/>
    </source>
</evidence>
<evidence type="ECO:0000313" key="3">
    <source>
        <dbReference type="Proteomes" id="UP000236919"/>
    </source>
</evidence>
<dbReference type="Pfam" id="PF04909">
    <property type="entry name" value="Amidohydro_2"/>
    <property type="match status" value="1"/>
</dbReference>
<evidence type="ECO:0000313" key="2">
    <source>
        <dbReference type="EMBL" id="POR45305.1"/>
    </source>
</evidence>
<comment type="caution">
    <text evidence="2">The sequence shown here is derived from an EMBL/GenBank/DDBJ whole genome shotgun (WGS) entry which is preliminary data.</text>
</comment>